<dbReference type="InterPro" id="IPR050223">
    <property type="entry name" value="D-isomer_2-hydroxyacid_DH"/>
</dbReference>
<dbReference type="STRING" id="1117647.M5M_04150"/>
<feature type="binding site" evidence="5">
    <location>
        <position position="255"/>
    </location>
    <ligand>
        <name>substrate</name>
    </ligand>
</feature>
<dbReference type="RefSeq" id="WP_015046210.1">
    <property type="nucleotide sequence ID" value="NC_018868.3"/>
</dbReference>
<feature type="binding site" evidence="5">
    <location>
        <position position="49"/>
    </location>
    <ligand>
        <name>substrate</name>
    </ligand>
</feature>
<dbReference type="PANTHER" id="PTHR10996">
    <property type="entry name" value="2-HYDROXYACID DEHYDROGENASE-RELATED"/>
    <property type="match status" value="1"/>
</dbReference>
<evidence type="ECO:0000313" key="9">
    <source>
        <dbReference type="EMBL" id="AFU98037.1"/>
    </source>
</evidence>
<evidence type="ECO:0000259" key="8">
    <source>
        <dbReference type="Pfam" id="PF11890"/>
    </source>
</evidence>
<keyword evidence="2 5" id="KW-0560">Oxidoreductase</keyword>
<keyword evidence="4 5" id="KW-0664">Pyridoxine biosynthesis</keyword>
<evidence type="ECO:0000256" key="2">
    <source>
        <dbReference type="ARBA" id="ARBA00023002"/>
    </source>
</evidence>
<dbReference type="GO" id="GO:0008615">
    <property type="term" value="P:pyridoxine biosynthetic process"/>
    <property type="evidence" value="ECO:0007669"/>
    <property type="project" value="UniProtKB-UniRule"/>
</dbReference>
<reference evidence="9 10" key="1">
    <citation type="journal article" date="2013" name="Genome Announc.">
        <title>Complete genome sequence of Simiduia agarivorans SA1(T), a marine bacterium able to degrade a variety of polysaccharides.</title>
        <authorList>
            <person name="Lin S.Y."/>
            <person name="Shieh W.Y."/>
            <person name="Chen J.S."/>
            <person name="Tang S.L."/>
        </authorList>
    </citation>
    <scope>NUCLEOTIDE SEQUENCE [LARGE SCALE GENOMIC DNA]</scope>
    <source>
        <strain evidence="10">DSM 21679 / JCM 13881 / BCRC 17597 / SA1</strain>
    </source>
</reference>
<dbReference type="Proteomes" id="UP000000466">
    <property type="component" value="Chromosome"/>
</dbReference>
<dbReference type="CDD" id="cd12158">
    <property type="entry name" value="ErythrP_dh"/>
    <property type="match status" value="1"/>
</dbReference>
<evidence type="ECO:0000259" key="6">
    <source>
        <dbReference type="Pfam" id="PF00389"/>
    </source>
</evidence>
<dbReference type="KEGG" id="saga:M5M_04150"/>
<feature type="binding site" evidence="5">
    <location>
        <position position="229"/>
    </location>
    <ligand>
        <name>NAD(+)</name>
        <dbReference type="ChEBI" id="CHEBI:57540"/>
    </ligand>
</feature>
<comment type="function">
    <text evidence="5">Catalyzes the oxidation of erythronate-4-phosphate to 3-hydroxy-2-oxo-4-phosphonooxybutanoate.</text>
</comment>
<dbReference type="InterPro" id="IPR006140">
    <property type="entry name" value="D-isomer_DH_NAD-bd"/>
</dbReference>
<dbReference type="Gene3D" id="3.30.1370.170">
    <property type="match status" value="1"/>
</dbReference>
<dbReference type="Pfam" id="PF02826">
    <property type="entry name" value="2-Hacid_dh_C"/>
    <property type="match status" value="1"/>
</dbReference>
<dbReference type="GO" id="GO:0016618">
    <property type="term" value="F:hydroxypyruvate reductase [NAD(P)H] activity"/>
    <property type="evidence" value="ECO:0007669"/>
    <property type="project" value="TreeGrafter"/>
</dbReference>
<dbReference type="HOGENOM" id="CLU_019796_4_0_6"/>
<keyword evidence="1 5" id="KW-0963">Cytoplasm</keyword>
<feature type="domain" description="D-isomer specific 2-hydroxyacid dehydrogenase catalytic" evidence="6">
    <location>
        <begin position="26"/>
        <end position="254"/>
    </location>
</feature>
<comment type="pathway">
    <text evidence="5">Cofactor biosynthesis; pyridoxine 5'-phosphate biosynthesis; pyridoxine 5'-phosphate from D-erythrose 4-phosphate: step 2/5.</text>
</comment>
<organism evidence="9 10">
    <name type="scientific">Simiduia agarivorans (strain DSM 21679 / JCM 13881 / BCRC 17597 / SA1)</name>
    <dbReference type="NCBI Taxonomy" id="1117647"/>
    <lineage>
        <taxon>Bacteria</taxon>
        <taxon>Pseudomonadati</taxon>
        <taxon>Pseudomonadota</taxon>
        <taxon>Gammaproteobacteria</taxon>
        <taxon>Cellvibrionales</taxon>
        <taxon>Cellvibrionaceae</taxon>
        <taxon>Simiduia</taxon>
    </lineage>
</organism>
<dbReference type="EMBL" id="CP003746">
    <property type="protein sequence ID" value="AFU98037.1"/>
    <property type="molecule type" value="Genomic_DNA"/>
</dbReference>
<evidence type="ECO:0000313" key="10">
    <source>
        <dbReference type="Proteomes" id="UP000000466"/>
    </source>
</evidence>
<dbReference type="GO" id="GO:0030267">
    <property type="term" value="F:glyoxylate reductase (NADPH) activity"/>
    <property type="evidence" value="ECO:0007669"/>
    <property type="project" value="TreeGrafter"/>
</dbReference>
<dbReference type="InterPro" id="IPR006139">
    <property type="entry name" value="D-isomer_2_OHA_DH_cat_dom"/>
</dbReference>
<dbReference type="EC" id="1.1.1.290" evidence="5"/>
<feature type="domain" description="D-isomer specific 2-hydroxyacid dehydrogenase NAD-binding" evidence="7">
    <location>
        <begin position="114"/>
        <end position="253"/>
    </location>
</feature>
<dbReference type="Gene3D" id="3.40.50.720">
    <property type="entry name" value="NAD(P)-binding Rossmann-like Domain"/>
    <property type="match status" value="2"/>
</dbReference>
<name>K4KVR9_SIMAS</name>
<dbReference type="HAMAP" id="MF_01825">
    <property type="entry name" value="PdxB"/>
    <property type="match status" value="1"/>
</dbReference>
<dbReference type="GO" id="GO:0046983">
    <property type="term" value="F:protein dimerization activity"/>
    <property type="evidence" value="ECO:0007669"/>
    <property type="project" value="InterPro"/>
</dbReference>
<feature type="binding site" evidence="5">
    <location>
        <position position="254"/>
    </location>
    <ligand>
        <name>NAD(+)</name>
        <dbReference type="ChEBI" id="CHEBI:57540"/>
    </ligand>
</feature>
<proteinExistence type="inferred from homology"/>
<dbReference type="InterPro" id="IPR038251">
    <property type="entry name" value="PdxB_dimer_sf"/>
</dbReference>
<evidence type="ECO:0000256" key="3">
    <source>
        <dbReference type="ARBA" id="ARBA00023027"/>
    </source>
</evidence>
<feature type="active site" evidence="5">
    <location>
        <position position="234"/>
    </location>
</feature>
<protein>
    <recommendedName>
        <fullName evidence="5">Erythronate-4-phosphate dehydrogenase</fullName>
        <ecNumber evidence="5">1.1.1.290</ecNumber>
    </recommendedName>
</protein>
<dbReference type="SUPFAM" id="SSF52283">
    <property type="entry name" value="Formate/glycerate dehydrogenase catalytic domain-like"/>
    <property type="match status" value="1"/>
</dbReference>
<feature type="active site" evidence="5">
    <location>
        <position position="205"/>
    </location>
</feature>
<dbReference type="AlphaFoldDB" id="K4KVR9"/>
<dbReference type="UniPathway" id="UPA00244">
    <property type="reaction ID" value="UER00310"/>
</dbReference>
<evidence type="ECO:0000259" key="7">
    <source>
        <dbReference type="Pfam" id="PF02826"/>
    </source>
</evidence>
<dbReference type="eggNOG" id="COG0111">
    <property type="taxonomic scope" value="Bacteria"/>
</dbReference>
<feature type="binding site" evidence="5">
    <location>
        <position position="70"/>
    </location>
    <ligand>
        <name>substrate</name>
    </ligand>
</feature>
<sequence length="380" mass="41932">MNDKKRILVDENVPDAEHWFGRLGEVRRFKGRELQADALRDADALIVRSVTQVNEALLAESRLDFVGTCTIGCDHVDQALLERRGIGFSNAPGCNANSVVEYVFAALAQLNVNFTTSAFGIVGAGNVGGRLLDRCTALGISACAYDPLLDQQDSRLVSLAEVFAQPIVCMHAPLTRDGVFPTYHMIGEELLDRLPESAVLISAGRGPVIDNALLLAFKRRRPDVLLVLDVWEYEPWVDPHLLHLAEIGSPHIAGYSLDGKLAGTRMVFQAMCRHWSMAEWADSEQFDAANATGPLPPLSPGDWADVREQLLSAYPIADDDARLRAMVAQAGNETEIKQGFDQLRRSYPERREFRFHPLPACGLSDAARQWLHLFGFGQLG</sequence>
<feature type="active site" description="Proton donor" evidence="5">
    <location>
        <position position="251"/>
    </location>
</feature>
<comment type="subcellular location">
    <subcellularLocation>
        <location evidence="5">Cytoplasm</location>
    </subcellularLocation>
</comment>
<feature type="domain" description="Erythronate-4-phosphate dehydrogenase dimerisation" evidence="8">
    <location>
        <begin position="304"/>
        <end position="354"/>
    </location>
</feature>
<dbReference type="PANTHER" id="PTHR10996:SF178">
    <property type="entry name" value="2-HYDROXYACID DEHYDROGENASE YGL185C-RELATED"/>
    <property type="match status" value="1"/>
</dbReference>
<dbReference type="SUPFAM" id="SSF51735">
    <property type="entry name" value="NAD(P)-binding Rossmann-fold domains"/>
    <property type="match status" value="1"/>
</dbReference>
<accession>K4KVR9</accession>
<dbReference type="GO" id="GO:0033711">
    <property type="term" value="F:4-phosphoerythronate dehydrogenase activity"/>
    <property type="evidence" value="ECO:0007669"/>
    <property type="project" value="UniProtKB-EC"/>
</dbReference>
<dbReference type="OrthoDB" id="9770208at2"/>
<comment type="catalytic activity">
    <reaction evidence="5">
        <text>4-phospho-D-erythronate + NAD(+) = (R)-3-hydroxy-2-oxo-4-phosphooxybutanoate + NADH + H(+)</text>
        <dbReference type="Rhea" id="RHEA:18829"/>
        <dbReference type="ChEBI" id="CHEBI:15378"/>
        <dbReference type="ChEBI" id="CHEBI:57540"/>
        <dbReference type="ChEBI" id="CHEBI:57945"/>
        <dbReference type="ChEBI" id="CHEBI:58538"/>
        <dbReference type="ChEBI" id="CHEBI:58766"/>
        <dbReference type="EC" id="1.1.1.290"/>
    </reaction>
</comment>
<comment type="subunit">
    <text evidence="5">Homodimer.</text>
</comment>
<evidence type="ECO:0000256" key="4">
    <source>
        <dbReference type="ARBA" id="ARBA00023096"/>
    </source>
</evidence>
<keyword evidence="3 5" id="KW-0520">NAD</keyword>
<comment type="caution">
    <text evidence="5">Lacks conserved residue(s) required for the propagation of feature annotation.</text>
</comment>
<dbReference type="Pfam" id="PF00389">
    <property type="entry name" value="2-Hacid_dh"/>
    <property type="match status" value="1"/>
</dbReference>
<gene>
    <name evidence="5" type="primary">pdxB</name>
    <name evidence="9" type="ordered locus">M5M_04150</name>
</gene>
<comment type="similarity">
    <text evidence="5">Belongs to the D-isomer specific 2-hydroxyacid dehydrogenase family. PdxB subfamily.</text>
</comment>
<evidence type="ECO:0000256" key="5">
    <source>
        <dbReference type="HAMAP-Rule" id="MF_01825"/>
    </source>
</evidence>
<dbReference type="GO" id="GO:0005829">
    <property type="term" value="C:cytosol"/>
    <property type="evidence" value="ECO:0007669"/>
    <property type="project" value="TreeGrafter"/>
</dbReference>
<dbReference type="GO" id="GO:0051287">
    <property type="term" value="F:NAD binding"/>
    <property type="evidence" value="ECO:0007669"/>
    <property type="project" value="InterPro"/>
</dbReference>
<dbReference type="InterPro" id="IPR024531">
    <property type="entry name" value="Erythronate-4-P_DHase_dimer"/>
</dbReference>
<dbReference type="InterPro" id="IPR036291">
    <property type="entry name" value="NAD(P)-bd_dom_sf"/>
</dbReference>
<dbReference type="InterPro" id="IPR020921">
    <property type="entry name" value="Erythronate-4-P_DHase"/>
</dbReference>
<evidence type="ECO:0000256" key="1">
    <source>
        <dbReference type="ARBA" id="ARBA00022490"/>
    </source>
</evidence>
<dbReference type="Pfam" id="PF11890">
    <property type="entry name" value="DUF3410"/>
    <property type="match status" value="1"/>
</dbReference>
<feature type="binding site" evidence="5">
    <location>
        <position position="146"/>
    </location>
    <ligand>
        <name>NAD(+)</name>
        <dbReference type="ChEBI" id="CHEBI:57540"/>
    </ligand>
</feature>
<keyword evidence="10" id="KW-1185">Reference proteome</keyword>